<dbReference type="AlphaFoldDB" id="A0A0F9SB30"/>
<dbReference type="EMBL" id="LAZR01000725">
    <property type="protein sequence ID" value="KKN59467.1"/>
    <property type="molecule type" value="Genomic_DNA"/>
</dbReference>
<evidence type="ECO:0000313" key="2">
    <source>
        <dbReference type="EMBL" id="KKN59467.1"/>
    </source>
</evidence>
<organism evidence="2">
    <name type="scientific">marine sediment metagenome</name>
    <dbReference type="NCBI Taxonomy" id="412755"/>
    <lineage>
        <taxon>unclassified sequences</taxon>
        <taxon>metagenomes</taxon>
        <taxon>ecological metagenomes</taxon>
    </lineage>
</organism>
<protein>
    <submittedName>
        <fullName evidence="2">Uncharacterized protein</fullName>
    </submittedName>
</protein>
<evidence type="ECO:0000256" key="1">
    <source>
        <dbReference type="SAM" id="MobiDB-lite"/>
    </source>
</evidence>
<accession>A0A0F9SB30</accession>
<name>A0A0F9SB30_9ZZZZ</name>
<gene>
    <name evidence="2" type="ORF">LCGC14_0541790</name>
</gene>
<proteinExistence type="predicted"/>
<sequence length="160" mass="17783">MARKNRDQGIQPGEDSVKNATEAKKDRNKSRRVAKRSALLIILAFVVDNDPKKSLATEVALLTPGQRMGGGGPSKLKVFVDLFIANSEVNGLQIYQDFGIGQSDMRKIARNLIKRQSPEKRIWVHYDKASDTYSVKGVGSEPPEGWTGYRPVEVDDVEII</sequence>
<reference evidence="2" key="1">
    <citation type="journal article" date="2015" name="Nature">
        <title>Complex archaea that bridge the gap between prokaryotes and eukaryotes.</title>
        <authorList>
            <person name="Spang A."/>
            <person name="Saw J.H."/>
            <person name="Jorgensen S.L."/>
            <person name="Zaremba-Niedzwiedzka K."/>
            <person name="Martijn J."/>
            <person name="Lind A.E."/>
            <person name="van Eijk R."/>
            <person name="Schleper C."/>
            <person name="Guy L."/>
            <person name="Ettema T.J."/>
        </authorList>
    </citation>
    <scope>NUCLEOTIDE SEQUENCE</scope>
</reference>
<feature type="region of interest" description="Disordered" evidence="1">
    <location>
        <begin position="1"/>
        <end position="29"/>
    </location>
</feature>
<comment type="caution">
    <text evidence="2">The sequence shown here is derived from an EMBL/GenBank/DDBJ whole genome shotgun (WGS) entry which is preliminary data.</text>
</comment>
<feature type="compositionally biased region" description="Basic and acidic residues" evidence="1">
    <location>
        <begin position="15"/>
        <end position="25"/>
    </location>
</feature>